<proteinExistence type="predicted"/>
<keyword evidence="2" id="KW-0496">Mitochondrion</keyword>
<dbReference type="Proteomes" id="UP000290189">
    <property type="component" value="Unassembled WGS sequence"/>
</dbReference>
<accession>A0A3P3YDH2</accession>
<gene>
    <name evidence="2" type="ORF">PLBR_LOCUS5205</name>
</gene>
<protein>
    <submittedName>
        <fullName evidence="2">Uncharacterized protein</fullName>
    </submittedName>
</protein>
<feature type="signal peptide" evidence="1">
    <location>
        <begin position="1"/>
        <end position="19"/>
    </location>
</feature>
<dbReference type="AlphaFoldDB" id="A0A3P3YDH2"/>
<organism evidence="2 3">
    <name type="scientific">Plasmodiophora brassicae</name>
    <name type="common">Clubroot disease agent</name>
    <dbReference type="NCBI Taxonomy" id="37360"/>
    <lineage>
        <taxon>Eukaryota</taxon>
        <taxon>Sar</taxon>
        <taxon>Rhizaria</taxon>
        <taxon>Endomyxa</taxon>
        <taxon>Phytomyxea</taxon>
        <taxon>Plasmodiophorida</taxon>
        <taxon>Plasmodiophoridae</taxon>
        <taxon>Plasmodiophora</taxon>
    </lineage>
</organism>
<feature type="chain" id="PRO_5018075316" evidence="1">
    <location>
        <begin position="20"/>
        <end position="124"/>
    </location>
</feature>
<sequence length="124" mass="13937">MQRILKKLTLPFVLRCVRGQCMADCLIVFNARLDFDARSATDRQAAKCHMCLRNGVTATDHRSGRKCPFYDSHQQDHGAEEDVSNNDARSLVCVFCHPVRYTNNECSKLAGNPGVFADLPPSHR</sequence>
<reference evidence="2 3" key="1">
    <citation type="submission" date="2018-03" db="EMBL/GenBank/DDBJ databases">
        <authorList>
            <person name="Fogelqvist J."/>
        </authorList>
    </citation>
    <scope>NUCLEOTIDE SEQUENCE [LARGE SCALE GENOMIC DNA]</scope>
</reference>
<evidence type="ECO:0000313" key="2">
    <source>
        <dbReference type="EMBL" id="SPQ97990.1"/>
    </source>
</evidence>
<geneLocation type="mitochondrion" evidence="2"/>
<name>A0A3P3YDH2_PLABS</name>
<evidence type="ECO:0000256" key="1">
    <source>
        <dbReference type="SAM" id="SignalP"/>
    </source>
</evidence>
<evidence type="ECO:0000313" key="3">
    <source>
        <dbReference type="Proteomes" id="UP000290189"/>
    </source>
</evidence>
<keyword evidence="1" id="KW-0732">Signal</keyword>
<dbReference type="EMBL" id="OVEO01000008">
    <property type="protein sequence ID" value="SPQ97990.1"/>
    <property type="molecule type" value="Genomic_DNA"/>
</dbReference>